<proteinExistence type="predicted"/>
<dbReference type="EMBL" id="KN822039">
    <property type="protein sequence ID" value="KIM62929.1"/>
    <property type="molecule type" value="Genomic_DNA"/>
</dbReference>
<dbReference type="InParanoid" id="A0A0C3E369"/>
<reference evidence="1 2" key="1">
    <citation type="submission" date="2014-04" db="EMBL/GenBank/DDBJ databases">
        <authorList>
            <consortium name="DOE Joint Genome Institute"/>
            <person name="Kuo A."/>
            <person name="Kohler A."/>
            <person name="Nagy L.G."/>
            <person name="Floudas D."/>
            <person name="Copeland A."/>
            <person name="Barry K.W."/>
            <person name="Cichocki N."/>
            <person name="Veneault-Fourrey C."/>
            <person name="LaButti K."/>
            <person name="Lindquist E.A."/>
            <person name="Lipzen A."/>
            <person name="Lundell T."/>
            <person name="Morin E."/>
            <person name="Murat C."/>
            <person name="Sun H."/>
            <person name="Tunlid A."/>
            <person name="Henrissat B."/>
            <person name="Grigoriev I.V."/>
            <person name="Hibbett D.S."/>
            <person name="Martin F."/>
            <person name="Nordberg H.P."/>
            <person name="Cantor M.N."/>
            <person name="Hua S.X."/>
        </authorList>
    </citation>
    <scope>NUCLEOTIDE SEQUENCE [LARGE SCALE GENOMIC DNA]</scope>
    <source>
        <strain evidence="1 2">Foug A</strain>
    </source>
</reference>
<name>A0A0C3E369_9AGAM</name>
<reference evidence="2" key="2">
    <citation type="submission" date="2015-01" db="EMBL/GenBank/DDBJ databases">
        <title>Evolutionary Origins and Diversification of the Mycorrhizal Mutualists.</title>
        <authorList>
            <consortium name="DOE Joint Genome Institute"/>
            <consortium name="Mycorrhizal Genomics Consortium"/>
            <person name="Kohler A."/>
            <person name="Kuo A."/>
            <person name="Nagy L.G."/>
            <person name="Floudas D."/>
            <person name="Copeland A."/>
            <person name="Barry K.W."/>
            <person name="Cichocki N."/>
            <person name="Veneault-Fourrey C."/>
            <person name="LaButti K."/>
            <person name="Lindquist E.A."/>
            <person name="Lipzen A."/>
            <person name="Lundell T."/>
            <person name="Morin E."/>
            <person name="Murat C."/>
            <person name="Riley R."/>
            <person name="Ohm R."/>
            <person name="Sun H."/>
            <person name="Tunlid A."/>
            <person name="Henrissat B."/>
            <person name="Grigoriev I.V."/>
            <person name="Hibbett D.S."/>
            <person name="Martin F."/>
        </authorList>
    </citation>
    <scope>NUCLEOTIDE SEQUENCE [LARGE SCALE GENOMIC DNA]</scope>
    <source>
        <strain evidence="2">Foug A</strain>
    </source>
</reference>
<dbReference type="Proteomes" id="UP000053989">
    <property type="component" value="Unassembled WGS sequence"/>
</dbReference>
<dbReference type="AlphaFoldDB" id="A0A0C3E369"/>
<evidence type="ECO:0000313" key="2">
    <source>
        <dbReference type="Proteomes" id="UP000053989"/>
    </source>
</evidence>
<accession>A0A0C3E369</accession>
<gene>
    <name evidence="1" type="ORF">SCLCIDRAFT_1214732</name>
</gene>
<sequence>MLPGDPNLILLGMCDVTILAPRVGRVRKNETGTVISCTGSTVKRRLLYENDGENDGENRA</sequence>
<organism evidence="1 2">
    <name type="scientific">Scleroderma citrinum Foug A</name>
    <dbReference type="NCBI Taxonomy" id="1036808"/>
    <lineage>
        <taxon>Eukaryota</taxon>
        <taxon>Fungi</taxon>
        <taxon>Dikarya</taxon>
        <taxon>Basidiomycota</taxon>
        <taxon>Agaricomycotina</taxon>
        <taxon>Agaricomycetes</taxon>
        <taxon>Agaricomycetidae</taxon>
        <taxon>Boletales</taxon>
        <taxon>Sclerodermatineae</taxon>
        <taxon>Sclerodermataceae</taxon>
        <taxon>Scleroderma</taxon>
    </lineage>
</organism>
<protein>
    <submittedName>
        <fullName evidence="1">Uncharacterized protein</fullName>
    </submittedName>
</protein>
<feature type="non-terminal residue" evidence="1">
    <location>
        <position position="60"/>
    </location>
</feature>
<evidence type="ECO:0000313" key="1">
    <source>
        <dbReference type="EMBL" id="KIM62929.1"/>
    </source>
</evidence>
<dbReference type="HOGENOM" id="CLU_2948337_0_0_1"/>
<keyword evidence="2" id="KW-1185">Reference proteome</keyword>